<dbReference type="EMBL" id="CAVK010000185">
    <property type="protein sequence ID" value="CCW19292.1"/>
    <property type="molecule type" value="Genomic_DNA"/>
</dbReference>
<evidence type="ECO:0000313" key="2">
    <source>
        <dbReference type="EMBL" id="CCW19292.1"/>
    </source>
</evidence>
<feature type="signal peptide" evidence="1">
    <location>
        <begin position="1"/>
        <end position="20"/>
    </location>
</feature>
<organism evidence="2 3">
    <name type="scientific">Sphingobium indicum BiD32</name>
    <dbReference type="NCBI Taxonomy" id="1301087"/>
    <lineage>
        <taxon>Bacteria</taxon>
        <taxon>Pseudomonadati</taxon>
        <taxon>Pseudomonadota</taxon>
        <taxon>Alphaproteobacteria</taxon>
        <taxon>Sphingomonadales</taxon>
        <taxon>Sphingomonadaceae</taxon>
        <taxon>Sphingobium</taxon>
    </lineage>
</organism>
<reference evidence="2 3" key="1">
    <citation type="submission" date="2013-03" db="EMBL/GenBank/DDBJ databases">
        <authorList>
            <person name="Le V."/>
        </authorList>
    </citation>
    <scope>NUCLEOTIDE SEQUENCE [LARGE SCALE GENOMIC DNA]</scope>
    <source>
        <strain evidence="2 3">BiD32</strain>
    </source>
</reference>
<evidence type="ECO:0000256" key="1">
    <source>
        <dbReference type="SAM" id="SignalP"/>
    </source>
</evidence>
<evidence type="ECO:0000313" key="3">
    <source>
        <dbReference type="Proteomes" id="UP000013201"/>
    </source>
</evidence>
<dbReference type="AlphaFoldDB" id="N1MUJ2"/>
<name>N1MUJ2_9SPHN</name>
<dbReference type="RefSeq" id="WP_006962644.1">
    <property type="nucleotide sequence ID" value="NZ_CAVK010000185.1"/>
</dbReference>
<accession>N1MUJ2</accession>
<comment type="caution">
    <text evidence="2">The sequence shown here is derived from an EMBL/GenBank/DDBJ whole genome shotgun (WGS) entry which is preliminary data.</text>
</comment>
<dbReference type="Proteomes" id="UP000013201">
    <property type="component" value="Unassembled WGS sequence"/>
</dbReference>
<keyword evidence="3" id="KW-1185">Reference proteome</keyword>
<gene>
    <name evidence="2" type="ORF">EBBID32_36580</name>
</gene>
<protein>
    <submittedName>
        <fullName evidence="2">Uncharacterized protein</fullName>
    </submittedName>
</protein>
<dbReference type="OrthoDB" id="117664at2"/>
<sequence length="209" mass="22243">MKKHILVGLLSLVAAVPSQAQNVYHFYGPENNSGAGVRYFLPSGYPVVLRTRTQVSTKDNKPGDRVYLEVAENVMFRDQVIIPVGSPVTAEVAATQRNGHFGKKGKIEIQLIEAMTPNGPVKLSGLATDEGKSGTAASVATILLVSPLGFLIHGTSAYIAPGTVVHAQTNSDLKFRWYPRNESADQAAPIRAANPNELALRGGAVTPAQ</sequence>
<feature type="chain" id="PRO_5004109156" evidence="1">
    <location>
        <begin position="21"/>
        <end position="209"/>
    </location>
</feature>
<keyword evidence="1" id="KW-0732">Signal</keyword>
<proteinExistence type="predicted"/>
<reference evidence="3" key="2">
    <citation type="submission" date="2013-04" db="EMBL/GenBank/DDBJ databases">
        <title>Bisphenol A degrading Sphingobium sp. strain BiD32.</title>
        <authorList>
            <person name="Nielsen J.L."/>
            <person name="Zhou N.A."/>
            <person name="Kjeldal H."/>
        </authorList>
    </citation>
    <scope>NUCLEOTIDE SEQUENCE [LARGE SCALE GENOMIC DNA]</scope>
    <source>
        <strain evidence="3">BiD32</strain>
    </source>
</reference>